<dbReference type="SUPFAM" id="SSF46785">
    <property type="entry name" value="Winged helix' DNA-binding domain"/>
    <property type="match status" value="1"/>
</dbReference>
<protein>
    <submittedName>
        <fullName evidence="8">Transcription factor E2F</fullName>
    </submittedName>
</protein>
<dbReference type="OMA" id="VMAIRAP"/>
<gene>
    <name evidence="8" type="primary">E2F</name>
    <name evidence="8" type="ORF">Esi_0014_0069</name>
</gene>
<evidence type="ECO:0000256" key="2">
    <source>
        <dbReference type="ARBA" id="ARBA00023015"/>
    </source>
</evidence>
<dbReference type="AlphaFoldDB" id="D8LEV2"/>
<dbReference type="GO" id="GO:0000978">
    <property type="term" value="F:RNA polymerase II cis-regulatory region sequence-specific DNA binding"/>
    <property type="evidence" value="ECO:0007669"/>
    <property type="project" value="InterPro"/>
</dbReference>
<dbReference type="InterPro" id="IPR003316">
    <property type="entry name" value="E2F_WHTH_DNA-bd_dom"/>
</dbReference>
<evidence type="ECO:0000259" key="7">
    <source>
        <dbReference type="SMART" id="SM01372"/>
    </source>
</evidence>
<dbReference type="Pfam" id="PF02319">
    <property type="entry name" value="WHD_E2F_TDP"/>
    <property type="match status" value="1"/>
</dbReference>
<keyword evidence="9" id="KW-1185">Reference proteome</keyword>
<feature type="region of interest" description="Disordered" evidence="6">
    <location>
        <begin position="1"/>
        <end position="51"/>
    </location>
</feature>
<evidence type="ECO:0000313" key="8">
    <source>
        <dbReference type="EMBL" id="CBN79772.1"/>
    </source>
</evidence>
<feature type="compositionally biased region" description="Gly residues" evidence="6">
    <location>
        <begin position="1"/>
        <end position="10"/>
    </location>
</feature>
<dbReference type="SMART" id="SM01372">
    <property type="entry name" value="E2F_TDP"/>
    <property type="match status" value="1"/>
</dbReference>
<dbReference type="InParanoid" id="D8LEV2"/>
<dbReference type="EMBL" id="FN649736">
    <property type="protein sequence ID" value="CBN79772.1"/>
    <property type="molecule type" value="Genomic_DNA"/>
</dbReference>
<dbReference type="Gene3D" id="1.10.10.10">
    <property type="entry name" value="Winged helix-like DNA-binding domain superfamily/Winged helix DNA-binding domain"/>
    <property type="match status" value="1"/>
</dbReference>
<evidence type="ECO:0000256" key="1">
    <source>
        <dbReference type="ARBA" id="ARBA00010940"/>
    </source>
</evidence>
<evidence type="ECO:0000256" key="5">
    <source>
        <dbReference type="RuleBase" id="RU003796"/>
    </source>
</evidence>
<name>D8LEV2_ECTSI</name>
<dbReference type="GO" id="GO:0090575">
    <property type="term" value="C:RNA polymerase II transcription regulator complex"/>
    <property type="evidence" value="ECO:0007669"/>
    <property type="project" value="TreeGrafter"/>
</dbReference>
<sequence>MLGAGGGGSSGSTRSASSTTASGRPSREIGLRTRGQTGAGTAGGGGGSHAGGGAGAGDCVGALTRFDSSLGLLTRRFVDLIQAAPGGTLDLNAAAKDLDVQKRRIYDITNVLEGIGLIHKTSKNHIQWKGKGDGLGEGNTEEENEAQEEIHELVDQEARVDQLIAHVKGQLKKLPTESNKPSGDMFLHQQDIRGLPCYKKNTVMAIRAPAGTTLEVPDPDEGMPHGERRYQIYLKSPSGPIDVYVVSQVDERIEPGPEDEDGDVEEEAGGNGEGGGGGGGGGTRADNNHRRHQTEEQKPQPHQENQSPGPGLGVGLGLGLTPLMTKLSPCKPEPDFSYNMFDHGLTELFVGASGGVQAPGGNMQGDDLQQADGMLDAFFDTPRRGKGI</sequence>
<dbReference type="GO" id="GO:0000981">
    <property type="term" value="F:DNA-binding transcription factor activity, RNA polymerase II-specific"/>
    <property type="evidence" value="ECO:0007669"/>
    <property type="project" value="TreeGrafter"/>
</dbReference>
<keyword evidence="3 5" id="KW-0238">DNA-binding</keyword>
<dbReference type="Pfam" id="PF16421">
    <property type="entry name" value="E2F_CC-MB"/>
    <property type="match status" value="1"/>
</dbReference>
<dbReference type="InterPro" id="IPR036390">
    <property type="entry name" value="WH_DNA-bd_sf"/>
</dbReference>
<feature type="compositionally biased region" description="Gly residues" evidence="6">
    <location>
        <begin position="37"/>
        <end position="51"/>
    </location>
</feature>
<feature type="region of interest" description="Disordered" evidence="6">
    <location>
        <begin position="253"/>
        <end position="317"/>
    </location>
</feature>
<dbReference type="InterPro" id="IPR032198">
    <property type="entry name" value="E2F_CC-MB"/>
</dbReference>
<dbReference type="Proteomes" id="UP000002630">
    <property type="component" value="Linkage Group LG11"/>
</dbReference>
<evidence type="ECO:0000256" key="4">
    <source>
        <dbReference type="ARBA" id="ARBA00023163"/>
    </source>
</evidence>
<dbReference type="PANTHER" id="PTHR12081:SF18">
    <property type="entry name" value="TRANSCRIPTION FACTOR E2F2-RELATED"/>
    <property type="match status" value="1"/>
</dbReference>
<keyword evidence="4 5" id="KW-0804">Transcription</keyword>
<evidence type="ECO:0000256" key="3">
    <source>
        <dbReference type="ARBA" id="ARBA00023125"/>
    </source>
</evidence>
<feature type="domain" description="E2F/DP family winged-helix DNA-binding" evidence="7">
    <location>
        <begin position="65"/>
        <end position="130"/>
    </location>
</feature>
<keyword evidence="5" id="KW-0539">Nucleus</keyword>
<dbReference type="STRING" id="2880.D8LEV2"/>
<dbReference type="PANTHER" id="PTHR12081">
    <property type="entry name" value="TRANSCRIPTION FACTOR E2F"/>
    <property type="match status" value="1"/>
</dbReference>
<dbReference type="eggNOG" id="KOG2577">
    <property type="taxonomic scope" value="Eukaryota"/>
</dbReference>
<feature type="compositionally biased region" description="Low complexity" evidence="6">
    <location>
        <begin position="11"/>
        <end position="24"/>
    </location>
</feature>
<dbReference type="InterPro" id="IPR015633">
    <property type="entry name" value="E2F"/>
</dbReference>
<organism evidence="8 9">
    <name type="scientific">Ectocarpus siliculosus</name>
    <name type="common">Brown alga</name>
    <name type="synonym">Conferva siliculosa</name>
    <dbReference type="NCBI Taxonomy" id="2880"/>
    <lineage>
        <taxon>Eukaryota</taxon>
        <taxon>Sar</taxon>
        <taxon>Stramenopiles</taxon>
        <taxon>Ochrophyta</taxon>
        <taxon>PX clade</taxon>
        <taxon>Phaeophyceae</taxon>
        <taxon>Ectocarpales</taxon>
        <taxon>Ectocarpaceae</taxon>
        <taxon>Ectocarpus</taxon>
    </lineage>
</organism>
<evidence type="ECO:0000313" key="9">
    <source>
        <dbReference type="Proteomes" id="UP000002630"/>
    </source>
</evidence>
<keyword evidence="2 5" id="KW-0805">Transcription regulation</keyword>
<dbReference type="GO" id="GO:0046983">
    <property type="term" value="F:protein dimerization activity"/>
    <property type="evidence" value="ECO:0007669"/>
    <property type="project" value="InterPro"/>
</dbReference>
<feature type="compositionally biased region" description="Gly residues" evidence="6">
    <location>
        <begin position="269"/>
        <end position="283"/>
    </location>
</feature>
<dbReference type="EMBL" id="FN648000">
    <property type="protein sequence ID" value="CBN79772.1"/>
    <property type="molecule type" value="Genomic_DNA"/>
</dbReference>
<comment type="subcellular location">
    <subcellularLocation>
        <location evidence="5">Nucleus</location>
    </subcellularLocation>
</comment>
<evidence type="ECO:0000256" key="6">
    <source>
        <dbReference type="SAM" id="MobiDB-lite"/>
    </source>
</evidence>
<dbReference type="InterPro" id="IPR036388">
    <property type="entry name" value="WH-like_DNA-bd_sf"/>
</dbReference>
<dbReference type="InterPro" id="IPR037241">
    <property type="entry name" value="E2F-DP_heterodim"/>
</dbReference>
<comment type="similarity">
    <text evidence="1 5">Belongs to the E2F/DP family.</text>
</comment>
<dbReference type="CDD" id="cd14660">
    <property type="entry name" value="E2F_DD"/>
    <property type="match status" value="1"/>
</dbReference>
<proteinExistence type="inferred from homology"/>
<dbReference type="OrthoDB" id="1743261at2759"/>
<accession>D8LEV2</accession>
<reference evidence="8 9" key="1">
    <citation type="journal article" date="2010" name="Nature">
        <title>The Ectocarpus genome and the independent evolution of multicellularity in brown algae.</title>
        <authorList>
            <person name="Cock J.M."/>
            <person name="Sterck L."/>
            <person name="Rouze P."/>
            <person name="Scornet D."/>
            <person name="Allen A.E."/>
            <person name="Amoutzias G."/>
            <person name="Anthouard V."/>
            <person name="Artiguenave F."/>
            <person name="Aury J.M."/>
            <person name="Badger J.H."/>
            <person name="Beszteri B."/>
            <person name="Billiau K."/>
            <person name="Bonnet E."/>
            <person name="Bothwell J.H."/>
            <person name="Bowler C."/>
            <person name="Boyen C."/>
            <person name="Brownlee C."/>
            <person name="Carrano C.J."/>
            <person name="Charrier B."/>
            <person name="Cho G.Y."/>
            <person name="Coelho S.M."/>
            <person name="Collen J."/>
            <person name="Corre E."/>
            <person name="Da Silva C."/>
            <person name="Delage L."/>
            <person name="Delaroque N."/>
            <person name="Dittami S.M."/>
            <person name="Doulbeau S."/>
            <person name="Elias M."/>
            <person name="Farnham G."/>
            <person name="Gachon C.M."/>
            <person name="Gschloessl B."/>
            <person name="Heesch S."/>
            <person name="Jabbari K."/>
            <person name="Jubin C."/>
            <person name="Kawai H."/>
            <person name="Kimura K."/>
            <person name="Kloareg B."/>
            <person name="Kupper F.C."/>
            <person name="Lang D."/>
            <person name="Le Bail A."/>
            <person name="Leblanc C."/>
            <person name="Lerouge P."/>
            <person name="Lohr M."/>
            <person name="Lopez P.J."/>
            <person name="Martens C."/>
            <person name="Maumus F."/>
            <person name="Michel G."/>
            <person name="Miranda-Saavedra D."/>
            <person name="Morales J."/>
            <person name="Moreau H."/>
            <person name="Motomura T."/>
            <person name="Nagasato C."/>
            <person name="Napoli C.A."/>
            <person name="Nelson D.R."/>
            <person name="Nyvall-Collen P."/>
            <person name="Peters A.F."/>
            <person name="Pommier C."/>
            <person name="Potin P."/>
            <person name="Poulain J."/>
            <person name="Quesneville H."/>
            <person name="Read B."/>
            <person name="Rensing S.A."/>
            <person name="Ritter A."/>
            <person name="Rousvoal S."/>
            <person name="Samanta M."/>
            <person name="Samson G."/>
            <person name="Schroeder D.C."/>
            <person name="Segurens B."/>
            <person name="Strittmatter M."/>
            <person name="Tonon T."/>
            <person name="Tregear J.W."/>
            <person name="Valentin K."/>
            <person name="von Dassow P."/>
            <person name="Yamagishi T."/>
            <person name="Van de Peer Y."/>
            <person name="Wincker P."/>
        </authorList>
    </citation>
    <scope>NUCLEOTIDE SEQUENCE [LARGE SCALE GENOMIC DNA]</scope>
    <source>
        <strain evidence="9">Ec32 / CCAP1310/4</strain>
    </source>
</reference>
<feature type="compositionally biased region" description="Acidic residues" evidence="6">
    <location>
        <begin position="256"/>
        <end position="268"/>
    </location>
</feature>
<dbReference type="SUPFAM" id="SSF144074">
    <property type="entry name" value="E2F-DP heterodimerization region"/>
    <property type="match status" value="1"/>
</dbReference>
<dbReference type="FunFam" id="1.10.10.10:FF:000008">
    <property type="entry name" value="E2F transcription factor 1"/>
    <property type="match status" value="1"/>
</dbReference>
<dbReference type="Gene3D" id="6.10.250.540">
    <property type="match status" value="1"/>
</dbReference>